<dbReference type="InterPro" id="IPR039697">
    <property type="entry name" value="Alcohol_dehydrogenase_Fe"/>
</dbReference>
<keyword evidence="6" id="KW-1185">Reference proteome</keyword>
<evidence type="ECO:0000259" key="4">
    <source>
        <dbReference type="Pfam" id="PF25137"/>
    </source>
</evidence>
<keyword evidence="2" id="KW-0560">Oxidoreductase</keyword>
<evidence type="ECO:0000256" key="1">
    <source>
        <dbReference type="ARBA" id="ARBA00007358"/>
    </source>
</evidence>
<evidence type="ECO:0000313" key="5">
    <source>
        <dbReference type="EMBL" id="MBF0637502.1"/>
    </source>
</evidence>
<gene>
    <name evidence="5" type="ORF">INT08_10015</name>
</gene>
<dbReference type="InterPro" id="IPR001670">
    <property type="entry name" value="ADH_Fe/GldA"/>
</dbReference>
<evidence type="ECO:0000256" key="2">
    <source>
        <dbReference type="ARBA" id="ARBA00023002"/>
    </source>
</evidence>
<protein>
    <submittedName>
        <fullName evidence="5">Iron-containing alcohol dehydrogenase</fullName>
    </submittedName>
</protein>
<sequence length="392" mass="41492">MNVPEFSLFSQPRVVFGPGRLHELPGLAARYGSRVLLVTGSGSLEKSGVLPDLFDEMRSCSLRHVHLTVSGEPGPDLVDRAVSRHAGSGIDVVVAIGGGSVLDAGKAISAMLLQGEPVETYIEGLDGYRPHDGRKVPFIAVPTTSGTGSEATNNAVISRTGPGGFKRSLRHPAFIPDIALIDPALMLSLPRRQTVASGMDAGTQLLEAYLSPAASPYTDALAWSGLEHFRSSFPASCGSGAGRIEVRSAMAYAALLSGMTLVNAGLGIVHGFASSIGGFIDIPHGTLCASLIASATRENIGQLRLRDGVAYLEKYARAGRLFSGLDTLGTESACDALVETLEEWQEQFAVERLGAFGLQQKDIDDIVNMTRSKNNPVELDDASMKTILMERL</sequence>
<accession>A0ABR9XUE8</accession>
<dbReference type="RefSeq" id="WP_175187519.1">
    <property type="nucleotide sequence ID" value="NZ_JABVZQ010000010.1"/>
</dbReference>
<proteinExistence type="inferred from homology"/>
<reference evidence="5 6" key="1">
    <citation type="journal article" date="2020" name="Microorganisms">
        <title>Simultaneous Genome Sequencing of Prosthecochloris ethylica and Desulfuromonas acetoxidans within a Syntrophic Mixture Reveals Unique Pili and Protein Interactions.</title>
        <authorList>
            <person name="Kyndt J.A."/>
            <person name="Van Beeumen J.J."/>
            <person name="Meyer T.E."/>
        </authorList>
    </citation>
    <scope>NUCLEOTIDE SEQUENCE [LARGE SCALE GENOMIC DNA]</scope>
    <source>
        <strain evidence="5 6">N3</strain>
    </source>
</reference>
<feature type="domain" description="Alcohol dehydrogenase iron-type/glycerol dehydrogenase GldA" evidence="3">
    <location>
        <begin position="12"/>
        <end position="183"/>
    </location>
</feature>
<evidence type="ECO:0000313" key="6">
    <source>
        <dbReference type="Proteomes" id="UP000619838"/>
    </source>
</evidence>
<dbReference type="Gene3D" id="1.20.1090.10">
    <property type="entry name" value="Dehydroquinate synthase-like - alpha domain"/>
    <property type="match status" value="1"/>
</dbReference>
<feature type="domain" description="Fe-containing alcohol dehydrogenase-like C-terminal" evidence="4">
    <location>
        <begin position="194"/>
        <end position="389"/>
    </location>
</feature>
<name>A0ABR9XUE8_9CHLB</name>
<comment type="similarity">
    <text evidence="1">Belongs to the iron-containing alcohol dehydrogenase family.</text>
</comment>
<organism evidence="5 6">
    <name type="scientific">Prosthecochloris ethylica</name>
    <dbReference type="NCBI Taxonomy" id="2743976"/>
    <lineage>
        <taxon>Bacteria</taxon>
        <taxon>Pseudomonadati</taxon>
        <taxon>Chlorobiota</taxon>
        <taxon>Chlorobiia</taxon>
        <taxon>Chlorobiales</taxon>
        <taxon>Chlorobiaceae</taxon>
        <taxon>Prosthecochloris</taxon>
    </lineage>
</organism>
<dbReference type="InterPro" id="IPR056798">
    <property type="entry name" value="ADH_Fe_C"/>
</dbReference>
<dbReference type="PANTHER" id="PTHR11496">
    <property type="entry name" value="ALCOHOL DEHYDROGENASE"/>
    <property type="match status" value="1"/>
</dbReference>
<dbReference type="EMBL" id="JADGII010000023">
    <property type="protein sequence ID" value="MBF0637502.1"/>
    <property type="molecule type" value="Genomic_DNA"/>
</dbReference>
<dbReference type="CDD" id="cd08183">
    <property type="entry name" value="Fe-ADH-like"/>
    <property type="match status" value="1"/>
</dbReference>
<evidence type="ECO:0000259" key="3">
    <source>
        <dbReference type="Pfam" id="PF00465"/>
    </source>
</evidence>
<dbReference type="Proteomes" id="UP000619838">
    <property type="component" value="Unassembled WGS sequence"/>
</dbReference>
<dbReference type="PANTHER" id="PTHR11496:SF102">
    <property type="entry name" value="ALCOHOL DEHYDROGENASE 4"/>
    <property type="match status" value="1"/>
</dbReference>
<dbReference type="Pfam" id="PF25137">
    <property type="entry name" value="ADH_Fe_C"/>
    <property type="match status" value="1"/>
</dbReference>
<comment type="caution">
    <text evidence="5">The sequence shown here is derived from an EMBL/GenBank/DDBJ whole genome shotgun (WGS) entry which is preliminary data.</text>
</comment>
<dbReference type="Gene3D" id="3.40.50.1970">
    <property type="match status" value="1"/>
</dbReference>
<dbReference type="SUPFAM" id="SSF56796">
    <property type="entry name" value="Dehydroquinate synthase-like"/>
    <property type="match status" value="1"/>
</dbReference>
<dbReference type="Pfam" id="PF00465">
    <property type="entry name" value="Fe-ADH"/>
    <property type="match status" value="1"/>
</dbReference>